<sequence length="109" mass="12146">MEEVGYVMPTEVQKQALPHLFSGCDCILHAQTEGLLDREKAHFLTKTVSVSPSMKCQRLSAKSIFDDKVAKVVRILAAKPSGVEGEQRSCTIMALLDGETLIRHKSWFK</sequence>
<organism evidence="1 2">
    <name type="scientific">Trifolium medium</name>
    <dbReference type="NCBI Taxonomy" id="97028"/>
    <lineage>
        <taxon>Eukaryota</taxon>
        <taxon>Viridiplantae</taxon>
        <taxon>Streptophyta</taxon>
        <taxon>Embryophyta</taxon>
        <taxon>Tracheophyta</taxon>
        <taxon>Spermatophyta</taxon>
        <taxon>Magnoliopsida</taxon>
        <taxon>eudicotyledons</taxon>
        <taxon>Gunneridae</taxon>
        <taxon>Pentapetalae</taxon>
        <taxon>rosids</taxon>
        <taxon>fabids</taxon>
        <taxon>Fabales</taxon>
        <taxon>Fabaceae</taxon>
        <taxon>Papilionoideae</taxon>
        <taxon>50 kb inversion clade</taxon>
        <taxon>NPAAA clade</taxon>
        <taxon>Hologalegina</taxon>
        <taxon>IRL clade</taxon>
        <taxon>Trifolieae</taxon>
        <taxon>Trifolium</taxon>
    </lineage>
</organism>
<dbReference type="Proteomes" id="UP000265520">
    <property type="component" value="Unassembled WGS sequence"/>
</dbReference>
<dbReference type="AlphaFoldDB" id="A0A392NE52"/>
<evidence type="ECO:0000313" key="1">
    <source>
        <dbReference type="EMBL" id="MCH97425.1"/>
    </source>
</evidence>
<keyword evidence="1" id="KW-0547">Nucleotide-binding</keyword>
<keyword evidence="2" id="KW-1185">Reference proteome</keyword>
<evidence type="ECO:0000313" key="2">
    <source>
        <dbReference type="Proteomes" id="UP000265520"/>
    </source>
</evidence>
<name>A0A392NE52_9FABA</name>
<dbReference type="EMBL" id="LXQA010034932">
    <property type="protein sequence ID" value="MCH97425.1"/>
    <property type="molecule type" value="Genomic_DNA"/>
</dbReference>
<comment type="caution">
    <text evidence="1">The sequence shown here is derived from an EMBL/GenBank/DDBJ whole genome shotgun (WGS) entry which is preliminary data.</text>
</comment>
<gene>
    <name evidence="1" type="ORF">A2U01_0018420</name>
</gene>
<keyword evidence="1" id="KW-0067">ATP-binding</keyword>
<dbReference type="GO" id="GO:0004386">
    <property type="term" value="F:helicase activity"/>
    <property type="evidence" value="ECO:0007669"/>
    <property type="project" value="UniProtKB-KW"/>
</dbReference>
<feature type="non-terminal residue" evidence="1">
    <location>
        <position position="109"/>
    </location>
</feature>
<protein>
    <submittedName>
        <fullName evidence="1">DEAD-box ATP-dependent RNA helicase 58 chloroplastic-like</fullName>
    </submittedName>
</protein>
<accession>A0A392NE52</accession>
<reference evidence="1 2" key="1">
    <citation type="journal article" date="2018" name="Front. Plant Sci.">
        <title>Red Clover (Trifolium pratense) and Zigzag Clover (T. medium) - A Picture of Genomic Similarities and Differences.</title>
        <authorList>
            <person name="Dluhosova J."/>
            <person name="Istvanek J."/>
            <person name="Nedelnik J."/>
            <person name="Repkova J."/>
        </authorList>
    </citation>
    <scope>NUCLEOTIDE SEQUENCE [LARGE SCALE GENOMIC DNA]</scope>
    <source>
        <strain evidence="2">cv. 10/8</strain>
        <tissue evidence="1">Leaf</tissue>
    </source>
</reference>
<keyword evidence="1" id="KW-0378">Hydrolase</keyword>
<keyword evidence="1" id="KW-0347">Helicase</keyword>
<proteinExistence type="predicted"/>